<dbReference type="InterPro" id="IPR020843">
    <property type="entry name" value="ER"/>
</dbReference>
<dbReference type="EMBL" id="JBHRZH010000001">
    <property type="protein sequence ID" value="MFC3759259.1"/>
    <property type="molecule type" value="Genomic_DNA"/>
</dbReference>
<evidence type="ECO:0000256" key="3">
    <source>
        <dbReference type="ARBA" id="ARBA00023136"/>
    </source>
</evidence>
<dbReference type="SUPFAM" id="SSF50129">
    <property type="entry name" value="GroES-like"/>
    <property type="match status" value="1"/>
</dbReference>
<sequence length="331" mass="35322">MKAIVQDRYGSPDVLTFSDVDEPVPAANEVLVRVRASSVNAYDWHLMRGDPALARLASPAVFGLRAPKRRIRGRDVAGIVEAVGANVTQWKPGDEVYCDVGDANGAFAEYVCAPENLVATKPANLTFEQAAAVPIAANTALIGLRDVANVQIGQRLLINGATGGVGTYAVQLGKAFGAHVTAVCRTRNVELVRSLGADHVVDYTHEDFAKTRQRYDIVLDLVGNRSLTTLRSVATPEAAVVLSGGGTSKGGSLVGPMGLFLWAKLSARFVPQRLLEITVAPSGESLAELRELIEAGRVTPAIDRQYSLSEVPDAIRYVENEHARAKVVISV</sequence>
<evidence type="ECO:0000259" key="5">
    <source>
        <dbReference type="SMART" id="SM00829"/>
    </source>
</evidence>
<dbReference type="SMART" id="SM00829">
    <property type="entry name" value="PKS_ER"/>
    <property type="match status" value="1"/>
</dbReference>
<comment type="caution">
    <text evidence="6">The sequence shown here is derived from an EMBL/GenBank/DDBJ whole genome shotgun (WGS) entry which is preliminary data.</text>
</comment>
<dbReference type="Pfam" id="PF08240">
    <property type="entry name" value="ADH_N"/>
    <property type="match status" value="1"/>
</dbReference>
<dbReference type="InterPro" id="IPR036291">
    <property type="entry name" value="NAD(P)-bd_dom_sf"/>
</dbReference>
<keyword evidence="3" id="KW-0472">Membrane</keyword>
<keyword evidence="4" id="KW-0066">ATP synthesis</keyword>
<evidence type="ECO:0000313" key="7">
    <source>
        <dbReference type="Proteomes" id="UP001595699"/>
    </source>
</evidence>
<dbReference type="PANTHER" id="PTHR11695">
    <property type="entry name" value="ALCOHOL DEHYDROGENASE RELATED"/>
    <property type="match status" value="1"/>
</dbReference>
<keyword evidence="1" id="KW-0813">Transport</keyword>
<keyword evidence="7" id="KW-1185">Reference proteome</keyword>
<proteinExistence type="predicted"/>
<name>A0ABV7Y3A4_9ACTN</name>
<keyword evidence="2" id="KW-1003">Cell membrane</keyword>
<evidence type="ECO:0000256" key="1">
    <source>
        <dbReference type="ARBA" id="ARBA00022448"/>
    </source>
</evidence>
<dbReference type="PANTHER" id="PTHR11695:SF648">
    <property type="entry name" value="ZINC-BINDING OXIDOREDUCTASE"/>
    <property type="match status" value="1"/>
</dbReference>
<dbReference type="Pfam" id="PF13602">
    <property type="entry name" value="ADH_zinc_N_2"/>
    <property type="match status" value="1"/>
</dbReference>
<dbReference type="Proteomes" id="UP001595699">
    <property type="component" value="Unassembled WGS sequence"/>
</dbReference>
<gene>
    <name evidence="6" type="ORF">ACFOUW_00275</name>
</gene>
<dbReference type="InterPro" id="IPR013154">
    <property type="entry name" value="ADH-like_N"/>
</dbReference>
<dbReference type="CDD" id="cd08267">
    <property type="entry name" value="MDR1"/>
    <property type="match status" value="1"/>
</dbReference>
<accession>A0ABV7Y3A4</accession>
<reference evidence="7" key="1">
    <citation type="journal article" date="2019" name="Int. J. Syst. Evol. Microbiol.">
        <title>The Global Catalogue of Microorganisms (GCM) 10K type strain sequencing project: providing services to taxonomists for standard genome sequencing and annotation.</title>
        <authorList>
            <consortium name="The Broad Institute Genomics Platform"/>
            <consortium name="The Broad Institute Genome Sequencing Center for Infectious Disease"/>
            <person name="Wu L."/>
            <person name="Ma J."/>
        </authorList>
    </citation>
    <scope>NUCLEOTIDE SEQUENCE [LARGE SCALE GENOMIC DNA]</scope>
    <source>
        <strain evidence="7">CGMCC 4.7241</strain>
    </source>
</reference>
<keyword evidence="4" id="KW-0139">CF(1)</keyword>
<dbReference type="PROSITE" id="PS00152">
    <property type="entry name" value="ATPASE_ALPHA_BETA"/>
    <property type="match status" value="1"/>
</dbReference>
<dbReference type="SUPFAM" id="SSF51735">
    <property type="entry name" value="NAD(P)-binding Rossmann-fold domains"/>
    <property type="match status" value="1"/>
</dbReference>
<protein>
    <submittedName>
        <fullName evidence="6">NAD(P)-dependent alcohol dehydrogenase</fullName>
    </submittedName>
</protein>
<dbReference type="InterPro" id="IPR050700">
    <property type="entry name" value="YIM1/Zinc_Alcohol_DH_Fams"/>
</dbReference>
<dbReference type="RefSeq" id="WP_205122332.1">
    <property type="nucleotide sequence ID" value="NZ_JAFBCM010000001.1"/>
</dbReference>
<evidence type="ECO:0000256" key="2">
    <source>
        <dbReference type="ARBA" id="ARBA00022475"/>
    </source>
</evidence>
<evidence type="ECO:0000313" key="6">
    <source>
        <dbReference type="EMBL" id="MFC3759259.1"/>
    </source>
</evidence>
<dbReference type="Gene3D" id="3.90.180.10">
    <property type="entry name" value="Medium-chain alcohol dehydrogenases, catalytic domain"/>
    <property type="match status" value="1"/>
</dbReference>
<dbReference type="Gene3D" id="3.40.50.720">
    <property type="entry name" value="NAD(P)-binding Rossmann-like Domain"/>
    <property type="match status" value="1"/>
</dbReference>
<organism evidence="6 7">
    <name type="scientific">Tenggerimyces flavus</name>
    <dbReference type="NCBI Taxonomy" id="1708749"/>
    <lineage>
        <taxon>Bacteria</taxon>
        <taxon>Bacillati</taxon>
        <taxon>Actinomycetota</taxon>
        <taxon>Actinomycetes</taxon>
        <taxon>Propionibacteriales</taxon>
        <taxon>Nocardioidaceae</taxon>
        <taxon>Tenggerimyces</taxon>
    </lineage>
</organism>
<dbReference type="InterPro" id="IPR020003">
    <property type="entry name" value="ATPase_a/bsu_AS"/>
</dbReference>
<evidence type="ECO:0000256" key="4">
    <source>
        <dbReference type="ARBA" id="ARBA00023196"/>
    </source>
</evidence>
<feature type="domain" description="Enoyl reductase (ER)" evidence="5">
    <location>
        <begin position="10"/>
        <end position="329"/>
    </location>
</feature>
<dbReference type="InterPro" id="IPR011032">
    <property type="entry name" value="GroES-like_sf"/>
</dbReference>